<evidence type="ECO:0000256" key="16">
    <source>
        <dbReference type="SAM" id="MobiDB-lite"/>
    </source>
</evidence>
<dbReference type="GO" id="GO:0016363">
    <property type="term" value="C:nuclear matrix"/>
    <property type="evidence" value="ECO:0007669"/>
    <property type="project" value="UniProtKB-SubCell"/>
</dbReference>
<feature type="repeat" description="WD" evidence="15">
    <location>
        <begin position="95"/>
        <end position="137"/>
    </location>
</feature>
<feature type="repeat" description="WD" evidence="15">
    <location>
        <begin position="250"/>
        <end position="291"/>
    </location>
</feature>
<dbReference type="SUPFAM" id="SSF50978">
    <property type="entry name" value="WD40 repeat-like"/>
    <property type="match status" value="1"/>
</dbReference>
<keyword evidence="4" id="KW-0158">Chromosome</keyword>
<evidence type="ECO:0000256" key="2">
    <source>
        <dbReference type="ARBA" id="ARBA00004286"/>
    </source>
</evidence>
<comment type="pathway">
    <text evidence="3">Protein modification; protein ubiquitination.</text>
</comment>
<evidence type="ECO:0000256" key="14">
    <source>
        <dbReference type="ARBA" id="ARBA00071995"/>
    </source>
</evidence>
<dbReference type="InterPro" id="IPR042238">
    <property type="entry name" value="Rad28/ERCC8/Ckn1/ATCSA-1"/>
</dbReference>
<evidence type="ECO:0000256" key="3">
    <source>
        <dbReference type="ARBA" id="ARBA00004906"/>
    </source>
</evidence>
<dbReference type="InterPro" id="IPR019775">
    <property type="entry name" value="WD40_repeat_CS"/>
</dbReference>
<keyword evidence="11" id="KW-0539">Nucleus</keyword>
<dbReference type="InterPro" id="IPR036322">
    <property type="entry name" value="WD40_repeat_dom_sf"/>
</dbReference>
<reference evidence="17" key="1">
    <citation type="submission" date="2025-08" db="UniProtKB">
        <authorList>
            <consortium name="Ensembl"/>
        </authorList>
    </citation>
    <scope>IDENTIFICATION</scope>
</reference>
<dbReference type="RefSeq" id="XP_016357741.1">
    <property type="nucleotide sequence ID" value="XM_016502255.1"/>
</dbReference>
<dbReference type="GeneID" id="107700552"/>
<comment type="subunit">
    <text evidence="13">Part of the CSA complex (also named DCX(ERCC8) complex), a DCX E3 ubiquitin-protein ligase complex containing ERCC8, RBX1, DDB1 and CUL4A; the CSA complex interacts with RNA polymerase II; upon UV irradiation it interacts with the COP9 signalosome and preferentially with the hyperphosphorylated form of RNA polymerase II. Interacts with ERCC6/CSB (via CIM motif); promoting recruitment to lesion-stalled RNA polymerase II (Pol II). Interacts with KIAA1530/UVSSA. Interacts with a subunit of RNA polymerase II TFIIH.</text>
</comment>
<evidence type="ECO:0000256" key="15">
    <source>
        <dbReference type="PROSITE-ProRule" id="PRU00221"/>
    </source>
</evidence>
<evidence type="ECO:0000256" key="10">
    <source>
        <dbReference type="ARBA" id="ARBA00023204"/>
    </source>
</evidence>
<comment type="subcellular location">
    <subcellularLocation>
        <location evidence="2">Chromosome</location>
    </subcellularLocation>
    <subcellularLocation>
        <location evidence="1">Nucleus matrix</location>
    </subcellularLocation>
</comment>
<sequence>MLSFLYARQSGLDDPVRLRRAESTRRVLSLKLNHNRDVDRIHGNGINTLDIEVIDGRYMLSGGSDGVIVIYDLENNSKKPQYTCKAICTVGRSSRHVHKFSVETVQWYPHDTGMFVSSSFDKTMKVWDTETLKPAEEFQFDGNVYCHHMSPVARRHSLVAALLCSVLAVGTKDPKVQLCDLKSGSRIHILQGHRGEILSVRWSPRYDHILATASTDSRVRIWDVRRASGSLFTLDQHNGDKSKVSSEAVNTAHNGRVNGLCFTADGLHLLSTGTDDRMRLWNSGTGENTLVNYGKVVNESRKGLKFTVSRGCSPEFVFVPCGSSVAVYGLHSGELITMLRGHYNNVDCCEFHPDYQELYSGGKDCNILAWVPVLRQPGIEDDETNSKRGGTQAAINPAFEDAWSSDED</sequence>
<evidence type="ECO:0000256" key="4">
    <source>
        <dbReference type="ARBA" id="ARBA00022454"/>
    </source>
</evidence>
<dbReference type="GO" id="GO:0005694">
    <property type="term" value="C:chromosome"/>
    <property type="evidence" value="ECO:0007669"/>
    <property type="project" value="UniProtKB-SubCell"/>
</dbReference>
<feature type="repeat" description="WD" evidence="15">
    <location>
        <begin position="339"/>
        <end position="370"/>
    </location>
</feature>
<organism evidence="17 18">
    <name type="scientific">Sinocyclocheilus anshuiensis</name>
    <dbReference type="NCBI Taxonomy" id="1608454"/>
    <lineage>
        <taxon>Eukaryota</taxon>
        <taxon>Metazoa</taxon>
        <taxon>Chordata</taxon>
        <taxon>Craniata</taxon>
        <taxon>Vertebrata</taxon>
        <taxon>Euteleostomi</taxon>
        <taxon>Actinopterygii</taxon>
        <taxon>Neopterygii</taxon>
        <taxon>Teleostei</taxon>
        <taxon>Ostariophysi</taxon>
        <taxon>Cypriniformes</taxon>
        <taxon>Cyprinidae</taxon>
        <taxon>Cyprininae</taxon>
        <taxon>Sinocyclocheilus</taxon>
    </lineage>
</organism>
<dbReference type="GO" id="GO:0000209">
    <property type="term" value="P:protein polyubiquitination"/>
    <property type="evidence" value="ECO:0007669"/>
    <property type="project" value="TreeGrafter"/>
</dbReference>
<dbReference type="Gene3D" id="2.130.10.10">
    <property type="entry name" value="YVTN repeat-like/Quinoprotein amine dehydrogenase"/>
    <property type="match status" value="1"/>
</dbReference>
<dbReference type="InterPro" id="IPR015943">
    <property type="entry name" value="WD40/YVTN_repeat-like_dom_sf"/>
</dbReference>
<dbReference type="Pfam" id="PF00400">
    <property type="entry name" value="WD40"/>
    <property type="match status" value="4"/>
</dbReference>
<proteinExistence type="predicted"/>
<keyword evidence="9" id="KW-0833">Ubl conjugation pathway</keyword>
<dbReference type="PANTHER" id="PTHR46202">
    <property type="entry name" value="DNA EXCISION REPAIR PROTEIN ERCC-8"/>
    <property type="match status" value="1"/>
</dbReference>
<feature type="region of interest" description="Disordered" evidence="16">
    <location>
        <begin position="379"/>
        <end position="408"/>
    </location>
</feature>
<evidence type="ECO:0000256" key="8">
    <source>
        <dbReference type="ARBA" id="ARBA00022763"/>
    </source>
</evidence>
<dbReference type="InterPro" id="IPR001680">
    <property type="entry name" value="WD40_rpt"/>
</dbReference>
<evidence type="ECO:0000256" key="7">
    <source>
        <dbReference type="ARBA" id="ARBA00022737"/>
    </source>
</evidence>
<keyword evidence="8" id="KW-0227">DNA damage</keyword>
<dbReference type="GO" id="GO:0043161">
    <property type="term" value="P:proteasome-mediated ubiquitin-dependent protein catabolic process"/>
    <property type="evidence" value="ECO:0007669"/>
    <property type="project" value="TreeGrafter"/>
</dbReference>
<dbReference type="FunFam" id="2.130.10.10:FF:000130">
    <property type="entry name" value="DNA excision repair protein ERCC-8"/>
    <property type="match status" value="1"/>
</dbReference>
<dbReference type="CTD" id="1161"/>
<dbReference type="GO" id="GO:0009416">
    <property type="term" value="P:response to light stimulus"/>
    <property type="evidence" value="ECO:0007669"/>
    <property type="project" value="UniProtKB-ARBA"/>
</dbReference>
<dbReference type="GO" id="GO:0006283">
    <property type="term" value="P:transcription-coupled nucleotide-excision repair"/>
    <property type="evidence" value="ECO:0007669"/>
    <property type="project" value="InterPro"/>
</dbReference>
<dbReference type="CDD" id="cd00200">
    <property type="entry name" value="WD40"/>
    <property type="match status" value="1"/>
</dbReference>
<evidence type="ECO:0000256" key="5">
    <source>
        <dbReference type="ARBA" id="ARBA00022553"/>
    </source>
</evidence>
<accession>A0A671QL21</accession>
<name>A0A671QL21_9TELE</name>
<dbReference type="Proteomes" id="UP000472260">
    <property type="component" value="Unassembled WGS sequence"/>
</dbReference>
<feature type="repeat" description="WD" evidence="15">
    <location>
        <begin position="190"/>
        <end position="225"/>
    </location>
</feature>
<keyword evidence="6 15" id="KW-0853">WD repeat</keyword>
<evidence type="ECO:0000256" key="11">
    <source>
        <dbReference type="ARBA" id="ARBA00023242"/>
    </source>
</evidence>
<keyword evidence="10" id="KW-0234">DNA repair</keyword>
<dbReference type="AlphaFoldDB" id="A0A671QL21"/>
<reference evidence="17" key="2">
    <citation type="submission" date="2025-09" db="UniProtKB">
        <authorList>
            <consortium name="Ensembl"/>
        </authorList>
    </citation>
    <scope>IDENTIFICATION</scope>
</reference>
<dbReference type="GO" id="GO:0000109">
    <property type="term" value="C:nucleotide-excision repair complex"/>
    <property type="evidence" value="ECO:0007669"/>
    <property type="project" value="TreeGrafter"/>
</dbReference>
<dbReference type="GO" id="GO:0031464">
    <property type="term" value="C:Cul4A-RING E3 ubiquitin ligase complex"/>
    <property type="evidence" value="ECO:0007669"/>
    <property type="project" value="TreeGrafter"/>
</dbReference>
<evidence type="ECO:0000256" key="1">
    <source>
        <dbReference type="ARBA" id="ARBA00004109"/>
    </source>
</evidence>
<comment type="function">
    <text evidence="12">Substrate-recognition component of the CSA complex, a DCX (DDB1-CUL4-X-box) E3 ubiquitin-protein ligase complex, involved in transcription-coupled nucleotide excision repair (TC-NER), a process during which RNA polymerase II-blocking lesions are rapidly removed from the transcribed strand of active genes. Following recruitment to lesion-stalled RNA polymerase II (Pol II), the CSA complex mediates ubiquitination of Pol II subunit POLR2A/RPB1 at 'Lys-1268', a critical TC-NER checkpoint, governing RNA Pol II stability and initiating DNA damage excision by TFIIH recruitment. The CSA complex also promotes the ubiquitination and subsequent proteasomal degradation of ERCC6/CSB in a UV-dependent manner; ERCC6 degradation is essential for the recovery of RNA synthesis after transcription-coupled repair. Also plays a role in DNA double-strand breaks (DSSBs) repair by non-homologous end joining (NHEJ).</text>
</comment>
<dbReference type="PROSITE" id="PS50294">
    <property type="entry name" value="WD_REPEATS_REGION"/>
    <property type="match status" value="4"/>
</dbReference>
<protein>
    <recommendedName>
        <fullName evidence="14">DNA excision repair protein ERCC-8</fullName>
    </recommendedName>
</protein>
<evidence type="ECO:0000256" key="13">
    <source>
        <dbReference type="ARBA" id="ARBA00062934"/>
    </source>
</evidence>
<dbReference type="PRINTS" id="PR00320">
    <property type="entry name" value="GPROTEINBRPT"/>
</dbReference>
<dbReference type="InterPro" id="IPR020472">
    <property type="entry name" value="WD40_PAC1"/>
</dbReference>
<dbReference type="PROSITE" id="PS50082">
    <property type="entry name" value="WD_REPEATS_2"/>
    <property type="match status" value="4"/>
</dbReference>
<evidence type="ECO:0000256" key="9">
    <source>
        <dbReference type="ARBA" id="ARBA00022786"/>
    </source>
</evidence>
<dbReference type="PROSITE" id="PS00678">
    <property type="entry name" value="WD_REPEATS_1"/>
    <property type="match status" value="1"/>
</dbReference>
<dbReference type="SMART" id="SM00320">
    <property type="entry name" value="WD40"/>
    <property type="match status" value="5"/>
</dbReference>
<keyword evidence="5" id="KW-0597">Phosphoprotein</keyword>
<evidence type="ECO:0000256" key="6">
    <source>
        <dbReference type="ARBA" id="ARBA00022574"/>
    </source>
</evidence>
<dbReference type="OrthoDB" id="361494at2759"/>
<keyword evidence="18" id="KW-1185">Reference proteome</keyword>
<gene>
    <name evidence="17" type="primary">ercc8</name>
</gene>
<evidence type="ECO:0000256" key="12">
    <source>
        <dbReference type="ARBA" id="ARBA00054544"/>
    </source>
</evidence>
<evidence type="ECO:0000313" key="18">
    <source>
        <dbReference type="Proteomes" id="UP000472260"/>
    </source>
</evidence>
<dbReference type="Ensembl" id="ENSSANT00000077165.1">
    <property type="protein sequence ID" value="ENSSANP00000072585.1"/>
    <property type="gene ID" value="ENSSANG00000036144.1"/>
</dbReference>
<keyword evidence="7" id="KW-0677">Repeat</keyword>
<dbReference type="KEGG" id="sanh:107700552"/>
<dbReference type="PANTHER" id="PTHR46202:SF1">
    <property type="entry name" value="DNA EXCISION REPAIR PROTEIN ERCC-8"/>
    <property type="match status" value="1"/>
</dbReference>
<evidence type="ECO:0000313" key="17">
    <source>
        <dbReference type="Ensembl" id="ENSSANP00000072585.1"/>
    </source>
</evidence>